<dbReference type="Proteomes" id="UP001596022">
    <property type="component" value="Unassembled WGS sequence"/>
</dbReference>
<comment type="caution">
    <text evidence="1">The sequence shown here is derived from an EMBL/GenBank/DDBJ whole genome shotgun (WGS) entry which is preliminary data.</text>
</comment>
<dbReference type="RefSeq" id="WP_376847646.1">
    <property type="nucleotide sequence ID" value="NZ_JBHSFW010000026.1"/>
</dbReference>
<evidence type="ECO:0000313" key="2">
    <source>
        <dbReference type="Proteomes" id="UP001596022"/>
    </source>
</evidence>
<organism evidence="1 2">
    <name type="scientific">Camelliibacillus cellulosilyticus</name>
    <dbReference type="NCBI Taxonomy" id="2174486"/>
    <lineage>
        <taxon>Bacteria</taxon>
        <taxon>Bacillati</taxon>
        <taxon>Bacillota</taxon>
        <taxon>Bacilli</taxon>
        <taxon>Bacillales</taxon>
        <taxon>Sporolactobacillaceae</taxon>
        <taxon>Camelliibacillus</taxon>
    </lineage>
</organism>
<name>A0ABV9GR87_9BACL</name>
<keyword evidence="2" id="KW-1185">Reference proteome</keyword>
<proteinExistence type="predicted"/>
<gene>
    <name evidence="1" type="ORF">ACFO4N_17720</name>
</gene>
<accession>A0ABV9GR87</accession>
<protein>
    <submittedName>
        <fullName evidence="1">Uncharacterized protein</fullName>
    </submittedName>
</protein>
<reference evidence="2" key="1">
    <citation type="journal article" date="2019" name="Int. J. Syst. Evol. Microbiol.">
        <title>The Global Catalogue of Microorganisms (GCM) 10K type strain sequencing project: providing services to taxonomists for standard genome sequencing and annotation.</title>
        <authorList>
            <consortium name="The Broad Institute Genomics Platform"/>
            <consortium name="The Broad Institute Genome Sequencing Center for Infectious Disease"/>
            <person name="Wu L."/>
            <person name="Ma J."/>
        </authorList>
    </citation>
    <scope>NUCLEOTIDE SEQUENCE [LARGE SCALE GENOMIC DNA]</scope>
    <source>
        <strain evidence="2">CGMCC 1.16306</strain>
    </source>
</reference>
<sequence length="210" mass="25366">MDIKQAWKLLSYDSIPTRLSSYSLEEERNQDENYYLLRYNDALWEFCFVTCEKNSTGITEVLKTFKDEEASSKYFYLFLLSKAYFNRYIFPFEEHNKDINIGETNCSVENLKEAFKRLKIGSQYYSFNQVKKKHSIYLKYVGHGESSVQFIGENKKIIFETPIMENWLSYYAMYKFVYYLYLLDERVKTLQIKKKVDIKFTDEDYNVFML</sequence>
<dbReference type="EMBL" id="JBHSFW010000026">
    <property type="protein sequence ID" value="MFC4620533.1"/>
    <property type="molecule type" value="Genomic_DNA"/>
</dbReference>
<evidence type="ECO:0000313" key="1">
    <source>
        <dbReference type="EMBL" id="MFC4620533.1"/>
    </source>
</evidence>